<organism evidence="4 5">
    <name type="scientific">Gemmobacter fulvus</name>
    <dbReference type="NCBI Taxonomy" id="2840474"/>
    <lineage>
        <taxon>Bacteria</taxon>
        <taxon>Pseudomonadati</taxon>
        <taxon>Pseudomonadota</taxon>
        <taxon>Alphaproteobacteria</taxon>
        <taxon>Rhodobacterales</taxon>
        <taxon>Paracoccaceae</taxon>
        <taxon>Gemmobacter</taxon>
    </lineage>
</organism>
<dbReference type="InterPro" id="IPR001343">
    <property type="entry name" value="Hemolysn_Ca-bd"/>
</dbReference>
<keyword evidence="5" id="KW-1185">Reference proteome</keyword>
<name>A0A975P6R6_9RHOB</name>
<feature type="compositionally biased region" description="Basic and acidic residues" evidence="3">
    <location>
        <begin position="210"/>
        <end position="223"/>
    </location>
</feature>
<dbReference type="InterPro" id="IPR018511">
    <property type="entry name" value="Hemolysin-typ_Ca-bd_CS"/>
</dbReference>
<keyword evidence="2" id="KW-0964">Secreted</keyword>
<dbReference type="InterPro" id="IPR011049">
    <property type="entry name" value="Serralysin-like_metalloprot_C"/>
</dbReference>
<evidence type="ECO:0000256" key="1">
    <source>
        <dbReference type="ARBA" id="ARBA00004613"/>
    </source>
</evidence>
<dbReference type="Pfam" id="PF00353">
    <property type="entry name" value="HemolysinCabind"/>
    <property type="match status" value="2"/>
</dbReference>
<sequence>MARIVFFSPQDFRSFTVSNRDVQLGDDIDMSFDIIGVGARSFADALFLQAPAAPLHPQQLFVGSGVSATGSGISGGRFTGWFDYDTVAYSDYILGFSIRSETVFAAANTARLTDDRALLRQMLAGDDSITLHHAADDGRSNLVFGGAGRDTIRGAAGDDQLTGDVGNDRLFGGRGDDTLRGGAEEDRLSGAGGADRLVGDSGADTLLGHAGEDSLEGGRDADLLRGGTGHDSLTGGRGDDTCAGGTGADIFVFRAGDGHDLLRDFDQGSDKIHILLARDDPEEVQFDIRYQNGDAELRFLDVVITLDNIAQGSLIFNGPDADVELIRL</sequence>
<dbReference type="PRINTS" id="PR00313">
    <property type="entry name" value="CABNDNGRPT"/>
</dbReference>
<dbReference type="GO" id="GO:0005615">
    <property type="term" value="C:extracellular space"/>
    <property type="evidence" value="ECO:0007669"/>
    <property type="project" value="InterPro"/>
</dbReference>
<evidence type="ECO:0008006" key="6">
    <source>
        <dbReference type="Google" id="ProtNLM"/>
    </source>
</evidence>
<evidence type="ECO:0000313" key="4">
    <source>
        <dbReference type="EMBL" id="QWK90689.1"/>
    </source>
</evidence>
<evidence type="ECO:0000313" key="5">
    <source>
        <dbReference type="Proteomes" id="UP000679352"/>
    </source>
</evidence>
<dbReference type="PANTHER" id="PTHR38340:SF1">
    <property type="entry name" value="S-LAYER PROTEIN"/>
    <property type="match status" value="1"/>
</dbReference>
<dbReference type="AlphaFoldDB" id="A0A975P6R6"/>
<feature type="compositionally biased region" description="Basic and acidic residues" evidence="3">
    <location>
        <begin position="174"/>
        <end position="188"/>
    </location>
</feature>
<accession>A0A975P6R6</accession>
<dbReference type="KEGG" id="gfu:KM031_01895"/>
<dbReference type="PANTHER" id="PTHR38340">
    <property type="entry name" value="S-LAYER PROTEIN"/>
    <property type="match status" value="1"/>
</dbReference>
<dbReference type="InterPro" id="IPR050557">
    <property type="entry name" value="RTX_toxin/Mannuronan_C5-epim"/>
</dbReference>
<dbReference type="SUPFAM" id="SSF51120">
    <property type="entry name" value="beta-Roll"/>
    <property type="match status" value="1"/>
</dbReference>
<gene>
    <name evidence="4" type="ORF">KM031_01895</name>
</gene>
<protein>
    <recommendedName>
        <fullName evidence="6">Calcium-binding protein</fullName>
    </recommendedName>
</protein>
<dbReference type="Gene3D" id="2.150.10.10">
    <property type="entry name" value="Serralysin-like metalloprotease, C-terminal"/>
    <property type="match status" value="2"/>
</dbReference>
<feature type="region of interest" description="Disordered" evidence="3">
    <location>
        <begin position="155"/>
        <end position="239"/>
    </location>
</feature>
<dbReference type="RefSeq" id="WP_215504063.1">
    <property type="nucleotide sequence ID" value="NZ_CP076361.1"/>
</dbReference>
<comment type="subcellular location">
    <subcellularLocation>
        <location evidence="1">Secreted</location>
    </subcellularLocation>
</comment>
<proteinExistence type="predicted"/>
<dbReference type="EMBL" id="CP076361">
    <property type="protein sequence ID" value="QWK90689.1"/>
    <property type="molecule type" value="Genomic_DNA"/>
</dbReference>
<dbReference type="GO" id="GO:0005509">
    <property type="term" value="F:calcium ion binding"/>
    <property type="evidence" value="ECO:0007669"/>
    <property type="project" value="InterPro"/>
</dbReference>
<reference evidence="4" key="1">
    <citation type="submission" date="2021-06" db="EMBL/GenBank/DDBJ databases">
        <title>Direct submission.</title>
        <authorList>
            <person name="Lee C.-S."/>
            <person name="Jin L."/>
        </authorList>
    </citation>
    <scope>NUCLEOTIDE SEQUENCE</scope>
    <source>
        <strain evidence="4">Con5</strain>
    </source>
</reference>
<evidence type="ECO:0000256" key="3">
    <source>
        <dbReference type="SAM" id="MobiDB-lite"/>
    </source>
</evidence>
<dbReference type="PROSITE" id="PS00330">
    <property type="entry name" value="HEMOLYSIN_CALCIUM"/>
    <property type="match status" value="1"/>
</dbReference>
<evidence type="ECO:0000256" key="2">
    <source>
        <dbReference type="ARBA" id="ARBA00022525"/>
    </source>
</evidence>
<dbReference type="Proteomes" id="UP000679352">
    <property type="component" value="Chromosome"/>
</dbReference>